<evidence type="ECO:0000313" key="1">
    <source>
        <dbReference type="EMBL" id="MPN58664.1"/>
    </source>
</evidence>
<dbReference type="AlphaFoldDB" id="A0A645JE25"/>
<gene>
    <name evidence="1" type="ORF">SDC9_206375</name>
</gene>
<sequence length="84" mass="9957">MLKEVEIYPWGQKRNFHGFVQYKPKSQRHWNFYIVGFGGQPLPDGSDSIGHVSLFNGGTQECKMDMRDRLLVCGKWYDKKHWDH</sequence>
<protein>
    <submittedName>
        <fullName evidence="1">Uncharacterized protein</fullName>
    </submittedName>
</protein>
<organism evidence="1">
    <name type="scientific">bioreactor metagenome</name>
    <dbReference type="NCBI Taxonomy" id="1076179"/>
    <lineage>
        <taxon>unclassified sequences</taxon>
        <taxon>metagenomes</taxon>
        <taxon>ecological metagenomes</taxon>
    </lineage>
</organism>
<accession>A0A645JE25</accession>
<proteinExistence type="predicted"/>
<name>A0A645JE25_9ZZZZ</name>
<comment type="caution">
    <text evidence="1">The sequence shown here is derived from an EMBL/GenBank/DDBJ whole genome shotgun (WGS) entry which is preliminary data.</text>
</comment>
<dbReference type="EMBL" id="VSSQ01131658">
    <property type="protein sequence ID" value="MPN58664.1"/>
    <property type="molecule type" value="Genomic_DNA"/>
</dbReference>
<reference evidence="1" key="1">
    <citation type="submission" date="2019-08" db="EMBL/GenBank/DDBJ databases">
        <authorList>
            <person name="Kucharzyk K."/>
            <person name="Murdoch R.W."/>
            <person name="Higgins S."/>
            <person name="Loffler F."/>
        </authorList>
    </citation>
    <scope>NUCLEOTIDE SEQUENCE</scope>
</reference>